<protein>
    <recommendedName>
        <fullName evidence="3">F-box domain-containing protein</fullName>
    </recommendedName>
</protein>
<dbReference type="Proteomes" id="UP001153618">
    <property type="component" value="Unassembled WGS sequence"/>
</dbReference>
<keyword evidence="2" id="KW-1185">Reference proteome</keyword>
<accession>A0A9W4MWM2</accession>
<sequence length="363" mass="41498">MASPRNPTLDKLPLEILWMISDHLSSVDIICLALGNRRLLNSFAGIAFKSFPKRRAGGPTDAARIQLLSRLSSDLPQYYVCFICLRLHLWRRIGLPTSSLVGADPHLWNWVGPTSQLLDPVHMFEERNLQQDLPLASYPCYSSYRFYFVHLQLAMRRFYHGRAFGIPVESMLYTEISSHRFRSKGPQFLQNIVNDNSRTNTHEDRMMTVFSAEARICSQPPGLCMRVQEVAVVTRHNVPRMWPSRENGSMSACKHLTTHVLGEYEQDLFGPEFREILECQLLRYCSATSPKIPPDQGHCNECNTSWKLEIRTLDETHASLILTSWMDLGPGLSPADPEWKCRLFFCTSGSIRTSQNSELPSTF</sequence>
<evidence type="ECO:0008006" key="3">
    <source>
        <dbReference type="Google" id="ProtNLM"/>
    </source>
</evidence>
<dbReference type="OrthoDB" id="3766406at2759"/>
<organism evidence="1 2">
    <name type="scientific">Penicillium olsonii</name>
    <dbReference type="NCBI Taxonomy" id="99116"/>
    <lineage>
        <taxon>Eukaryota</taxon>
        <taxon>Fungi</taxon>
        <taxon>Dikarya</taxon>
        <taxon>Ascomycota</taxon>
        <taxon>Pezizomycotina</taxon>
        <taxon>Eurotiomycetes</taxon>
        <taxon>Eurotiomycetidae</taxon>
        <taxon>Eurotiales</taxon>
        <taxon>Aspergillaceae</taxon>
        <taxon>Penicillium</taxon>
    </lineage>
</organism>
<name>A0A9W4MWM2_PENOL</name>
<proteinExistence type="predicted"/>
<gene>
    <name evidence="1" type="ORF">POLS_LOCUS7470</name>
</gene>
<dbReference type="EMBL" id="CAJVOS010000049">
    <property type="protein sequence ID" value="CAG8198576.1"/>
    <property type="molecule type" value="Genomic_DNA"/>
</dbReference>
<comment type="caution">
    <text evidence="1">The sequence shown here is derived from an EMBL/GenBank/DDBJ whole genome shotgun (WGS) entry which is preliminary data.</text>
</comment>
<evidence type="ECO:0000313" key="2">
    <source>
        <dbReference type="Proteomes" id="UP001153618"/>
    </source>
</evidence>
<reference evidence="1" key="1">
    <citation type="submission" date="2021-07" db="EMBL/GenBank/DDBJ databases">
        <authorList>
            <person name="Branca A.L. A."/>
        </authorList>
    </citation>
    <scope>NUCLEOTIDE SEQUENCE</scope>
</reference>
<evidence type="ECO:0000313" key="1">
    <source>
        <dbReference type="EMBL" id="CAG8198576.1"/>
    </source>
</evidence>
<dbReference type="AlphaFoldDB" id="A0A9W4MWM2"/>